<dbReference type="AlphaFoldDB" id="A0A0R3WTK9"/>
<accession>A0A0R3WTK9</accession>
<feature type="signal peptide" evidence="2">
    <location>
        <begin position="1"/>
        <end position="26"/>
    </location>
</feature>
<gene>
    <name evidence="3" type="ORF">TTAC_LOCUS4084</name>
</gene>
<evidence type="ECO:0000313" key="3">
    <source>
        <dbReference type="EMBL" id="VDM24140.1"/>
    </source>
</evidence>
<keyword evidence="1" id="KW-0812">Transmembrane</keyword>
<evidence type="ECO:0000256" key="2">
    <source>
        <dbReference type="SAM" id="SignalP"/>
    </source>
</evidence>
<feature type="chain" id="PRO_5043133016" evidence="2">
    <location>
        <begin position="27"/>
        <end position="136"/>
    </location>
</feature>
<evidence type="ECO:0000313" key="5">
    <source>
        <dbReference type="WBParaSite" id="TTAC_0000409901-mRNA-1"/>
    </source>
</evidence>
<reference evidence="5" key="1">
    <citation type="submission" date="2017-02" db="UniProtKB">
        <authorList>
            <consortium name="WormBaseParasite"/>
        </authorList>
    </citation>
    <scope>IDENTIFICATION</scope>
</reference>
<evidence type="ECO:0000256" key="1">
    <source>
        <dbReference type="SAM" id="Phobius"/>
    </source>
</evidence>
<dbReference type="WBParaSite" id="TTAC_0000409901-mRNA-1">
    <property type="protein sequence ID" value="TTAC_0000409901-mRNA-1"/>
    <property type="gene ID" value="TTAC_0000409901"/>
</dbReference>
<keyword evidence="1" id="KW-0472">Membrane</keyword>
<keyword evidence="1" id="KW-1133">Transmembrane helix</keyword>
<sequence length="136" mass="14707">MNTKVAHIFAALLTALLLLIPVGFHGFDCSGYIFSAECGGISYLQILGKLTLTAGVFACMAALFIAISISCHTKWLNRVIISVVSLSTIFSATTIFLYYTNTKAWSPFMASMAMTISIVHTAILLIDFLSNLIKSS</sequence>
<keyword evidence="2" id="KW-0732">Signal</keyword>
<feature type="transmembrane region" description="Helical" evidence="1">
    <location>
        <begin position="42"/>
        <end position="67"/>
    </location>
</feature>
<protein>
    <submittedName>
        <fullName evidence="5">Transmembrane protein</fullName>
    </submittedName>
</protein>
<keyword evidence="4" id="KW-1185">Reference proteome</keyword>
<proteinExistence type="predicted"/>
<dbReference type="Proteomes" id="UP000274429">
    <property type="component" value="Unassembled WGS sequence"/>
</dbReference>
<name>A0A0R3WTK9_HYDTA</name>
<organism evidence="5">
    <name type="scientific">Hydatigena taeniaeformis</name>
    <name type="common">Feline tapeworm</name>
    <name type="synonym">Taenia taeniaeformis</name>
    <dbReference type="NCBI Taxonomy" id="6205"/>
    <lineage>
        <taxon>Eukaryota</taxon>
        <taxon>Metazoa</taxon>
        <taxon>Spiralia</taxon>
        <taxon>Lophotrochozoa</taxon>
        <taxon>Platyhelminthes</taxon>
        <taxon>Cestoda</taxon>
        <taxon>Eucestoda</taxon>
        <taxon>Cyclophyllidea</taxon>
        <taxon>Taeniidae</taxon>
        <taxon>Hydatigera</taxon>
    </lineage>
</organism>
<reference evidence="3 4" key="2">
    <citation type="submission" date="2018-11" db="EMBL/GenBank/DDBJ databases">
        <authorList>
            <consortium name="Pathogen Informatics"/>
        </authorList>
    </citation>
    <scope>NUCLEOTIDE SEQUENCE [LARGE SCALE GENOMIC DNA]</scope>
</reference>
<feature type="transmembrane region" description="Helical" evidence="1">
    <location>
        <begin position="105"/>
        <end position="129"/>
    </location>
</feature>
<dbReference type="EMBL" id="UYWX01003631">
    <property type="protein sequence ID" value="VDM24140.1"/>
    <property type="molecule type" value="Genomic_DNA"/>
</dbReference>
<dbReference type="OrthoDB" id="10455775at2759"/>
<feature type="transmembrane region" description="Helical" evidence="1">
    <location>
        <begin position="79"/>
        <end position="99"/>
    </location>
</feature>
<evidence type="ECO:0000313" key="4">
    <source>
        <dbReference type="Proteomes" id="UP000274429"/>
    </source>
</evidence>